<dbReference type="Proteomes" id="UP000178534">
    <property type="component" value="Unassembled WGS sequence"/>
</dbReference>
<protein>
    <submittedName>
        <fullName evidence="1">Uncharacterized protein</fullName>
    </submittedName>
</protein>
<accession>A0A1G2DDV1</accession>
<gene>
    <name evidence="1" type="ORF">A2942_04940</name>
</gene>
<reference evidence="1 2" key="1">
    <citation type="journal article" date="2016" name="Nat. Commun.">
        <title>Thousands of microbial genomes shed light on interconnected biogeochemical processes in an aquifer system.</title>
        <authorList>
            <person name="Anantharaman K."/>
            <person name="Brown C.T."/>
            <person name="Hug L.A."/>
            <person name="Sharon I."/>
            <person name="Castelle C.J."/>
            <person name="Probst A.J."/>
            <person name="Thomas B.C."/>
            <person name="Singh A."/>
            <person name="Wilkins M.J."/>
            <person name="Karaoz U."/>
            <person name="Brodie E.L."/>
            <person name="Williams K.H."/>
            <person name="Hubbard S.S."/>
            <person name="Banfield J.F."/>
        </authorList>
    </citation>
    <scope>NUCLEOTIDE SEQUENCE [LARGE SCALE GENOMIC DNA]</scope>
</reference>
<evidence type="ECO:0000313" key="2">
    <source>
        <dbReference type="Proteomes" id="UP000178534"/>
    </source>
</evidence>
<evidence type="ECO:0000313" key="1">
    <source>
        <dbReference type="EMBL" id="OGZ11713.1"/>
    </source>
</evidence>
<proteinExistence type="predicted"/>
<dbReference type="EMBL" id="MHLP01000033">
    <property type="protein sequence ID" value="OGZ11713.1"/>
    <property type="molecule type" value="Genomic_DNA"/>
</dbReference>
<comment type="caution">
    <text evidence="1">The sequence shown here is derived from an EMBL/GenBank/DDBJ whole genome shotgun (WGS) entry which is preliminary data.</text>
</comment>
<name>A0A1G2DDV1_9BACT</name>
<organism evidence="1 2">
    <name type="scientific">Candidatus Lloydbacteria bacterium RIFCSPLOWO2_01_FULL_50_20</name>
    <dbReference type="NCBI Taxonomy" id="1798665"/>
    <lineage>
        <taxon>Bacteria</taxon>
        <taxon>Candidatus Lloydiibacteriota</taxon>
    </lineage>
</organism>
<sequence length="195" mass="23401">MGKVRKLVEELNTLPASEHKKLFASIDLVSPRYLNVQGFNPRGNVETDVNFQRSFNAFYQVRRNAAWRKHFYCLFAQLRKPSMGKHRNFQYILNELHVRTGMWEYSFSTKLLHTLDPMQPIIDKRVLTLLCLPKKNWKTTEPFLEHYREVAQSIAYLAKKTKRLLRDFDRTLPHLKHISVTKKLDLILWRYRREL</sequence>
<dbReference type="AlphaFoldDB" id="A0A1G2DDV1"/>